<dbReference type="AlphaFoldDB" id="A0AAJ4DLX6"/>
<dbReference type="Proteomes" id="UP000326061">
    <property type="component" value="Chromosome"/>
</dbReference>
<evidence type="ECO:0008006" key="3">
    <source>
        <dbReference type="Google" id="ProtNLM"/>
    </source>
</evidence>
<organism evidence="1 2">
    <name type="scientific">Sulfurimonas xiamenensis</name>
    <dbReference type="NCBI Taxonomy" id="2590021"/>
    <lineage>
        <taxon>Bacteria</taxon>
        <taxon>Pseudomonadati</taxon>
        <taxon>Campylobacterota</taxon>
        <taxon>Epsilonproteobacteria</taxon>
        <taxon>Campylobacterales</taxon>
        <taxon>Sulfurimonadaceae</taxon>
        <taxon>Sulfurimonas</taxon>
    </lineage>
</organism>
<dbReference type="Gene3D" id="3.90.1140.10">
    <property type="entry name" value="Cyclic phosphodiesterase"/>
    <property type="match status" value="1"/>
</dbReference>
<dbReference type="Pfam" id="PF13563">
    <property type="entry name" value="2_5_RNA_ligase2"/>
    <property type="match status" value="1"/>
</dbReference>
<gene>
    <name evidence="1" type="ORF">FJR47_00255</name>
</gene>
<reference evidence="2" key="1">
    <citation type="submission" date="2019-06" db="EMBL/GenBank/DDBJ databases">
        <title>Sulfurimonas gotlandica sp. nov., a chemoautotrophic and psychrotolerant epsilonproteobacterium isolated from a pelagic redoxcline, and an emended description of the genus Sulfurimonas.</title>
        <authorList>
            <person name="Wang S."/>
            <person name="Jiang L."/>
            <person name="Shao Z."/>
        </authorList>
    </citation>
    <scope>NUCLEOTIDE SEQUENCE [LARGE SCALE GENOMIC DNA]</scope>
    <source>
        <strain evidence="2">1-1N</strain>
    </source>
</reference>
<name>A0AAJ4DLX6_9BACT</name>
<dbReference type="KEGG" id="suln:FJR47_00255"/>
<proteinExistence type="predicted"/>
<dbReference type="InterPro" id="IPR009097">
    <property type="entry name" value="Cyclic_Pdiesterase"/>
</dbReference>
<keyword evidence="2" id="KW-1185">Reference proteome</keyword>
<sequence>MTISDKLRRIFYFHTNIIPYLNPADYAILILMNTLFLAVKAKLDDYDTLKSEFSGIIKGKWARDEDLHVTICYFGTIYTIEELLNMLPRSIEKTQPSALTSLDFFSHNKILYAKPEGYALDKLHASLCTLFPLKSTASFTPHVTLMRMKKIDDTKAFKEVLNRYKNRKIGKIETTLELMQNCLSPEGSKYKSIKKFE</sequence>
<accession>A0AAJ4DLX6</accession>
<protein>
    <recommendedName>
        <fullName evidence="3">2'-5' RNA ligase</fullName>
    </recommendedName>
</protein>
<dbReference type="EMBL" id="CP041166">
    <property type="protein sequence ID" value="QFR42430.1"/>
    <property type="molecule type" value="Genomic_DNA"/>
</dbReference>
<dbReference type="SUPFAM" id="SSF55144">
    <property type="entry name" value="LigT-like"/>
    <property type="match status" value="1"/>
</dbReference>
<evidence type="ECO:0000313" key="1">
    <source>
        <dbReference type="EMBL" id="QFR42430.1"/>
    </source>
</evidence>
<evidence type="ECO:0000313" key="2">
    <source>
        <dbReference type="Proteomes" id="UP000326061"/>
    </source>
</evidence>